<proteinExistence type="inferred from homology"/>
<dbReference type="GO" id="GO:0016298">
    <property type="term" value="F:lipase activity"/>
    <property type="evidence" value="ECO:0007669"/>
    <property type="project" value="InterPro"/>
</dbReference>
<dbReference type="PRINTS" id="PR00821">
    <property type="entry name" value="TAGLIPASE"/>
</dbReference>
<comment type="caution">
    <text evidence="6">The sequence shown here is derived from an EMBL/GenBank/DDBJ whole genome shotgun (WGS) entry which is preliminary data.</text>
</comment>
<evidence type="ECO:0000256" key="4">
    <source>
        <dbReference type="RuleBase" id="RU004262"/>
    </source>
</evidence>
<feature type="domain" description="Lipase" evidence="5">
    <location>
        <begin position="59"/>
        <end position="328"/>
    </location>
</feature>
<keyword evidence="7" id="KW-1185">Reference proteome</keyword>
<evidence type="ECO:0000256" key="2">
    <source>
        <dbReference type="ARBA" id="ARBA00010701"/>
    </source>
</evidence>
<keyword evidence="3" id="KW-0964">Secreted</keyword>
<evidence type="ECO:0000256" key="3">
    <source>
        <dbReference type="ARBA" id="ARBA00022525"/>
    </source>
</evidence>
<reference evidence="6" key="1">
    <citation type="submission" date="2022-03" db="EMBL/GenBank/DDBJ databases">
        <authorList>
            <person name="Tunstrom K."/>
        </authorList>
    </citation>
    <scope>NUCLEOTIDE SEQUENCE</scope>
</reference>
<dbReference type="AlphaFoldDB" id="A0AAU9UYX7"/>
<dbReference type="Gene3D" id="3.40.50.1820">
    <property type="entry name" value="alpha/beta hydrolase"/>
    <property type="match status" value="1"/>
</dbReference>
<sequence length="331" mass="36271">MTEELNTHVPFRSLLADPIIRKLDPNLRFKYETDGNGKNHLVDLWMKLSDLSLTARYNPIISNSYNLFTRQNPTLSQNLLFNNVPNLLASNFDSSRRTVILIHAWRANVISEFSIALVPALLAAADVNVILVDWTAGSNTINYPVVIDNCVESGRAVAKFIDWLNQSTGSSPSQFHIIGHGIGGHQAGIAARNVQGEVGYITALDPSFYGWINHNYRLQPEDSAYTEVIHTNSGMNGYLGELGHVDFYPNGGESMPGCTTHACDHARSYYYFAESLISGVFTGRQCVNYLAAVLGVCSLPGRLQMGGITPKTGQSGVYILETNAAPPFSRG</sequence>
<dbReference type="Pfam" id="PF00151">
    <property type="entry name" value="Lipase"/>
    <property type="match status" value="1"/>
</dbReference>
<organism evidence="6 7">
    <name type="scientific">Euphydryas editha</name>
    <name type="common">Edith's checkerspot</name>
    <dbReference type="NCBI Taxonomy" id="104508"/>
    <lineage>
        <taxon>Eukaryota</taxon>
        <taxon>Metazoa</taxon>
        <taxon>Ecdysozoa</taxon>
        <taxon>Arthropoda</taxon>
        <taxon>Hexapoda</taxon>
        <taxon>Insecta</taxon>
        <taxon>Pterygota</taxon>
        <taxon>Neoptera</taxon>
        <taxon>Endopterygota</taxon>
        <taxon>Lepidoptera</taxon>
        <taxon>Glossata</taxon>
        <taxon>Ditrysia</taxon>
        <taxon>Papilionoidea</taxon>
        <taxon>Nymphalidae</taxon>
        <taxon>Nymphalinae</taxon>
        <taxon>Euphydryas</taxon>
    </lineage>
</organism>
<gene>
    <name evidence="6" type="ORF">EEDITHA_LOCUS17343</name>
</gene>
<comment type="subcellular location">
    <subcellularLocation>
        <location evidence="1">Secreted</location>
    </subcellularLocation>
</comment>
<dbReference type="Proteomes" id="UP001153954">
    <property type="component" value="Unassembled WGS sequence"/>
</dbReference>
<dbReference type="GO" id="GO:0016042">
    <property type="term" value="P:lipid catabolic process"/>
    <property type="evidence" value="ECO:0007669"/>
    <property type="project" value="TreeGrafter"/>
</dbReference>
<dbReference type="InterPro" id="IPR029058">
    <property type="entry name" value="AB_hydrolase_fold"/>
</dbReference>
<dbReference type="InterPro" id="IPR013818">
    <property type="entry name" value="Lipase"/>
</dbReference>
<protein>
    <recommendedName>
        <fullName evidence="5">Lipase domain-containing protein</fullName>
    </recommendedName>
</protein>
<dbReference type="InterPro" id="IPR000734">
    <property type="entry name" value="TAG_lipase"/>
</dbReference>
<dbReference type="PANTHER" id="PTHR11610">
    <property type="entry name" value="LIPASE"/>
    <property type="match status" value="1"/>
</dbReference>
<dbReference type="SUPFAM" id="SSF53474">
    <property type="entry name" value="alpha/beta-Hydrolases"/>
    <property type="match status" value="1"/>
</dbReference>
<dbReference type="GO" id="GO:0005615">
    <property type="term" value="C:extracellular space"/>
    <property type="evidence" value="ECO:0007669"/>
    <property type="project" value="TreeGrafter"/>
</dbReference>
<dbReference type="GO" id="GO:0017171">
    <property type="term" value="F:serine hydrolase activity"/>
    <property type="evidence" value="ECO:0007669"/>
    <property type="project" value="TreeGrafter"/>
</dbReference>
<evidence type="ECO:0000313" key="6">
    <source>
        <dbReference type="EMBL" id="CAH2102759.1"/>
    </source>
</evidence>
<comment type="similarity">
    <text evidence="2 4">Belongs to the AB hydrolase superfamily. Lipase family.</text>
</comment>
<evidence type="ECO:0000259" key="5">
    <source>
        <dbReference type="Pfam" id="PF00151"/>
    </source>
</evidence>
<dbReference type="PANTHER" id="PTHR11610:SF173">
    <property type="entry name" value="LIPASE DOMAIN-CONTAINING PROTEIN-RELATED"/>
    <property type="match status" value="1"/>
</dbReference>
<name>A0AAU9UYX7_EUPED</name>
<dbReference type="EMBL" id="CAKOGL010000025">
    <property type="protein sequence ID" value="CAH2102759.1"/>
    <property type="molecule type" value="Genomic_DNA"/>
</dbReference>
<evidence type="ECO:0000313" key="7">
    <source>
        <dbReference type="Proteomes" id="UP001153954"/>
    </source>
</evidence>
<accession>A0AAU9UYX7</accession>
<evidence type="ECO:0000256" key="1">
    <source>
        <dbReference type="ARBA" id="ARBA00004613"/>
    </source>
</evidence>